<comment type="caution">
    <text evidence="2">The sequence shown here is derived from an EMBL/GenBank/DDBJ whole genome shotgun (WGS) entry which is preliminary data.</text>
</comment>
<dbReference type="EMBL" id="BSXT01004791">
    <property type="protein sequence ID" value="GMF58958.1"/>
    <property type="molecule type" value="Genomic_DNA"/>
</dbReference>
<dbReference type="Proteomes" id="UP001165121">
    <property type="component" value="Unassembled WGS sequence"/>
</dbReference>
<evidence type="ECO:0000313" key="3">
    <source>
        <dbReference type="Proteomes" id="UP001165121"/>
    </source>
</evidence>
<gene>
    <name evidence="2" type="ORF">Pfra01_002543900</name>
</gene>
<protein>
    <submittedName>
        <fullName evidence="2">Unnamed protein product</fullName>
    </submittedName>
</protein>
<accession>A0A9W6YDA0</accession>
<feature type="chain" id="PRO_5040738350" evidence="1">
    <location>
        <begin position="24"/>
        <end position="270"/>
    </location>
</feature>
<evidence type="ECO:0000256" key="1">
    <source>
        <dbReference type="SAM" id="SignalP"/>
    </source>
</evidence>
<sequence length="270" mass="29304">MQLSQDDALGLLVLLAALNEADSWLVMQKAGLFDGPERPLIPDVRLDLDTYGYAYAVKDFRFDVHGIRLLVHLCAMPDTVITEAGDRCLAEEALAVMLYRLSYPSGSTIRWTSSGAPRQRSVGSSCGQVCVIVRRNSDVVTTTSPKPSSRHFCISQRSQFVVRHLAKGTNLKTCNAKYTVDTSVSTVCFSKVTATCTTASNCFNAIQYCVLNAGLTAPYGLCIHFLDSMKADATIPQYLQQVTSSTSSVGTLYSMAKPFSAIRPTLSAST</sequence>
<feature type="signal peptide" evidence="1">
    <location>
        <begin position="1"/>
        <end position="23"/>
    </location>
</feature>
<evidence type="ECO:0000313" key="2">
    <source>
        <dbReference type="EMBL" id="GMF58958.1"/>
    </source>
</evidence>
<dbReference type="AlphaFoldDB" id="A0A9W6YDA0"/>
<keyword evidence="3" id="KW-1185">Reference proteome</keyword>
<reference evidence="2" key="1">
    <citation type="submission" date="2023-04" db="EMBL/GenBank/DDBJ databases">
        <title>Phytophthora fragariaefolia NBRC 109709.</title>
        <authorList>
            <person name="Ichikawa N."/>
            <person name="Sato H."/>
            <person name="Tonouchi N."/>
        </authorList>
    </citation>
    <scope>NUCLEOTIDE SEQUENCE</scope>
    <source>
        <strain evidence="2">NBRC 109709</strain>
    </source>
</reference>
<name>A0A9W6YDA0_9STRA</name>
<organism evidence="2 3">
    <name type="scientific">Phytophthora fragariaefolia</name>
    <dbReference type="NCBI Taxonomy" id="1490495"/>
    <lineage>
        <taxon>Eukaryota</taxon>
        <taxon>Sar</taxon>
        <taxon>Stramenopiles</taxon>
        <taxon>Oomycota</taxon>
        <taxon>Peronosporomycetes</taxon>
        <taxon>Peronosporales</taxon>
        <taxon>Peronosporaceae</taxon>
        <taxon>Phytophthora</taxon>
    </lineage>
</organism>
<proteinExistence type="predicted"/>
<keyword evidence="1" id="KW-0732">Signal</keyword>